<evidence type="ECO:0000256" key="6">
    <source>
        <dbReference type="ARBA" id="ARBA00023015"/>
    </source>
</evidence>
<dbReference type="EMBL" id="LUGH01001021">
    <property type="protein sequence ID" value="OBZ81879.1"/>
    <property type="molecule type" value="Genomic_DNA"/>
</dbReference>
<evidence type="ECO:0000256" key="5">
    <source>
        <dbReference type="ARBA" id="ARBA00022833"/>
    </source>
</evidence>
<dbReference type="GO" id="GO:0006357">
    <property type="term" value="P:regulation of transcription by RNA polymerase II"/>
    <property type="evidence" value="ECO:0007669"/>
    <property type="project" value="TreeGrafter"/>
</dbReference>
<evidence type="ECO:0000256" key="7">
    <source>
        <dbReference type="ARBA" id="ARBA00023163"/>
    </source>
</evidence>
<dbReference type="GO" id="GO:0008097">
    <property type="term" value="F:5S rRNA binding"/>
    <property type="evidence" value="ECO:0007669"/>
    <property type="project" value="EnsemblFungi"/>
</dbReference>
<keyword evidence="7" id="KW-0804">Transcription</keyword>
<dbReference type="Pfam" id="PF13912">
    <property type="entry name" value="zf-C2H2_6"/>
    <property type="match status" value="1"/>
</dbReference>
<keyword evidence="6" id="KW-0805">Transcription regulation</keyword>
<evidence type="ECO:0000256" key="3">
    <source>
        <dbReference type="ARBA" id="ARBA00022737"/>
    </source>
</evidence>
<dbReference type="AlphaFoldDB" id="A0A1C7MZP8"/>
<evidence type="ECO:0000259" key="10">
    <source>
        <dbReference type="PROSITE" id="PS50157"/>
    </source>
</evidence>
<evidence type="ECO:0000313" key="12">
    <source>
        <dbReference type="Proteomes" id="UP000093000"/>
    </source>
</evidence>
<feature type="domain" description="C2H2-type" evidence="10">
    <location>
        <begin position="243"/>
        <end position="270"/>
    </location>
</feature>
<dbReference type="PANTHER" id="PTHR46179:SF13">
    <property type="entry name" value="C2H2-TYPE DOMAIN-CONTAINING PROTEIN"/>
    <property type="match status" value="1"/>
</dbReference>
<keyword evidence="8" id="KW-0539">Nucleus</keyword>
<dbReference type="PROSITE" id="PS50157">
    <property type="entry name" value="ZINC_FINGER_C2H2_2"/>
    <property type="match status" value="6"/>
</dbReference>
<dbReference type="GO" id="GO:0005634">
    <property type="term" value="C:nucleus"/>
    <property type="evidence" value="ECO:0007669"/>
    <property type="project" value="UniProtKB-SubCell"/>
</dbReference>
<keyword evidence="5" id="KW-0862">Zinc</keyword>
<evidence type="ECO:0000313" key="11">
    <source>
        <dbReference type="EMBL" id="OBZ81879.1"/>
    </source>
</evidence>
<dbReference type="InterPro" id="IPR051061">
    <property type="entry name" value="Zinc_finger_trans_reg"/>
</dbReference>
<comment type="caution">
    <text evidence="11">The sequence shown here is derived from an EMBL/GenBank/DDBJ whole genome shotgun (WGS) entry which is preliminary data.</text>
</comment>
<dbReference type="InParanoid" id="A0A1C7MZP8"/>
<keyword evidence="12" id="KW-1185">Reference proteome</keyword>
<reference evidence="11 12" key="1">
    <citation type="submission" date="2016-03" db="EMBL/GenBank/DDBJ databases">
        <title>Choanephora cucurbitarum.</title>
        <authorList>
            <person name="Min B."/>
            <person name="Park H."/>
            <person name="Park J.-H."/>
            <person name="Shin H.-D."/>
            <person name="Choi I.-G."/>
        </authorList>
    </citation>
    <scope>NUCLEOTIDE SEQUENCE [LARGE SCALE GENOMIC DNA]</scope>
    <source>
        <strain evidence="11 12">KUS-F28377</strain>
    </source>
</reference>
<evidence type="ECO:0000256" key="8">
    <source>
        <dbReference type="ARBA" id="ARBA00023242"/>
    </source>
</evidence>
<feature type="domain" description="C2H2-type" evidence="10">
    <location>
        <begin position="71"/>
        <end position="95"/>
    </location>
</feature>
<dbReference type="STRING" id="101091.A0A1C7MZP8"/>
<evidence type="ECO:0000256" key="2">
    <source>
        <dbReference type="ARBA" id="ARBA00022723"/>
    </source>
</evidence>
<organism evidence="11 12">
    <name type="scientific">Choanephora cucurbitarum</name>
    <dbReference type="NCBI Taxonomy" id="101091"/>
    <lineage>
        <taxon>Eukaryota</taxon>
        <taxon>Fungi</taxon>
        <taxon>Fungi incertae sedis</taxon>
        <taxon>Mucoromycota</taxon>
        <taxon>Mucoromycotina</taxon>
        <taxon>Mucoromycetes</taxon>
        <taxon>Mucorales</taxon>
        <taxon>Mucorineae</taxon>
        <taxon>Choanephoraceae</taxon>
        <taxon>Choanephoroideae</taxon>
        <taxon>Choanephora</taxon>
    </lineage>
</organism>
<gene>
    <name evidence="11" type="primary">sfc2</name>
    <name evidence="11" type="ORF">A0J61_10073</name>
</gene>
<dbReference type="Proteomes" id="UP000093000">
    <property type="component" value="Unassembled WGS sequence"/>
</dbReference>
<name>A0A1C7MZP8_9FUNG</name>
<dbReference type="Gene3D" id="3.30.160.60">
    <property type="entry name" value="Classic Zinc Finger"/>
    <property type="match status" value="6"/>
</dbReference>
<dbReference type="SMART" id="SM00355">
    <property type="entry name" value="ZnF_C2H2"/>
    <property type="match status" value="10"/>
</dbReference>
<dbReference type="InterPro" id="IPR013087">
    <property type="entry name" value="Znf_C2H2_type"/>
</dbReference>
<sequence>MTEEPNKRRKTSYDCQYCDKSYRKPSKLTEHERSHTGERPFVCTFQGCEKAYFRSTHLKVHEKSHLNIKDYHCSFEGCDAAFSTRQHLQRHEKIHVSPLIQCDFPGCSAEFSKRFQLRWHRASHEKGTHICHLCSSAFDSLPQLEKHKDRVHENPVIYQCSSCQDTFKKWSELRKHVRQNHPFTCSICEKTYARSSNLKQHFKEKHTEHEKVHCEWPGCTSVLQNKRSYKMHIALVHEQDTRYKCEICQKGFPYQSMLERHKGSHTPKSRPSPKKKNKSIAELLTGHNHYPEPKALPCPFANCSFEFTNTYLLKRHLESENHAEDVASFALQHQLEHTTSA</sequence>
<feature type="domain" description="C2H2-type" evidence="10">
    <location>
        <begin position="183"/>
        <end position="211"/>
    </location>
</feature>
<dbReference type="FunFam" id="3.30.160.60:FF:000446">
    <property type="entry name" value="Zinc finger protein"/>
    <property type="match status" value="1"/>
</dbReference>
<dbReference type="GO" id="GO:0000995">
    <property type="term" value="F:RNA polymerase III general transcription initiation factor activity"/>
    <property type="evidence" value="ECO:0007669"/>
    <property type="project" value="EnsemblFungi"/>
</dbReference>
<dbReference type="FunFam" id="3.30.160.60:FF:001818">
    <property type="entry name" value="GDNF-inducible zinc finger protein 1 isoform X1"/>
    <property type="match status" value="1"/>
</dbReference>
<dbReference type="GO" id="GO:0003677">
    <property type="term" value="F:DNA binding"/>
    <property type="evidence" value="ECO:0007669"/>
    <property type="project" value="EnsemblFungi"/>
</dbReference>
<feature type="domain" description="C2H2-type" evidence="10">
    <location>
        <begin position="158"/>
        <end position="181"/>
    </location>
</feature>
<feature type="domain" description="C2H2-type" evidence="10">
    <location>
        <begin position="41"/>
        <end position="70"/>
    </location>
</feature>
<evidence type="ECO:0000256" key="1">
    <source>
        <dbReference type="ARBA" id="ARBA00004123"/>
    </source>
</evidence>
<proteinExistence type="predicted"/>
<dbReference type="GO" id="GO:0008270">
    <property type="term" value="F:zinc ion binding"/>
    <property type="evidence" value="ECO:0007669"/>
    <property type="project" value="UniProtKB-KW"/>
</dbReference>
<dbReference type="OrthoDB" id="427030at2759"/>
<evidence type="ECO:0000256" key="4">
    <source>
        <dbReference type="ARBA" id="ARBA00022771"/>
    </source>
</evidence>
<keyword evidence="3" id="KW-0677">Repeat</keyword>
<keyword evidence="2" id="KW-0479">Metal-binding</keyword>
<evidence type="ECO:0000256" key="9">
    <source>
        <dbReference type="PROSITE-ProRule" id="PRU00042"/>
    </source>
</evidence>
<dbReference type="GO" id="GO:0006384">
    <property type="term" value="P:transcription initiation at RNA polymerase III promoter"/>
    <property type="evidence" value="ECO:0007669"/>
    <property type="project" value="EnsemblFungi"/>
</dbReference>
<dbReference type="InterPro" id="IPR036236">
    <property type="entry name" value="Znf_C2H2_sf"/>
</dbReference>
<feature type="domain" description="C2H2-type" evidence="10">
    <location>
        <begin position="13"/>
        <end position="40"/>
    </location>
</feature>
<dbReference type="FunFam" id="3.30.160.60:FF:000125">
    <property type="entry name" value="Putative zinc finger protein 143"/>
    <property type="match status" value="1"/>
</dbReference>
<dbReference type="PROSITE" id="PS00028">
    <property type="entry name" value="ZINC_FINGER_C2H2_1"/>
    <property type="match status" value="7"/>
</dbReference>
<accession>A0A1C7MZP8</accession>
<comment type="subcellular location">
    <subcellularLocation>
        <location evidence="1">Nucleus</location>
    </subcellularLocation>
</comment>
<dbReference type="Pfam" id="PF00096">
    <property type="entry name" value="zf-C2H2"/>
    <property type="match status" value="5"/>
</dbReference>
<keyword evidence="4 9" id="KW-0863">Zinc-finger</keyword>
<protein>
    <submittedName>
        <fullName evidence="11">Transcription factor IIIA</fullName>
    </submittedName>
</protein>
<dbReference type="SUPFAM" id="SSF57667">
    <property type="entry name" value="beta-beta-alpha zinc fingers"/>
    <property type="match status" value="4"/>
</dbReference>
<dbReference type="PANTHER" id="PTHR46179">
    <property type="entry name" value="ZINC FINGER PROTEIN"/>
    <property type="match status" value="1"/>
</dbReference>